<dbReference type="EMBL" id="JANSHE010000326">
    <property type="protein sequence ID" value="KAJ3012460.1"/>
    <property type="molecule type" value="Genomic_DNA"/>
</dbReference>
<dbReference type="Proteomes" id="UP001144978">
    <property type="component" value="Unassembled WGS sequence"/>
</dbReference>
<keyword evidence="2" id="KW-1185">Reference proteome</keyword>
<protein>
    <submittedName>
        <fullName evidence="1">Uncharacterized protein</fullName>
    </submittedName>
</protein>
<reference evidence="1" key="1">
    <citation type="submission" date="2022-08" db="EMBL/GenBank/DDBJ databases">
        <title>Genome Sequence of Pycnoporus sanguineus.</title>
        <authorList>
            <person name="Buettner E."/>
        </authorList>
    </citation>
    <scope>NUCLEOTIDE SEQUENCE</scope>
    <source>
        <strain evidence="1">CG-C14</strain>
    </source>
</reference>
<evidence type="ECO:0000313" key="2">
    <source>
        <dbReference type="Proteomes" id="UP001144978"/>
    </source>
</evidence>
<gene>
    <name evidence="1" type="ORF">NUW54_g1862</name>
</gene>
<sequence length="152" mass="17040">MDSLPDGPEEPVDTDDTDPSASRPASHSVDAAMNSLEALFKMNIFGFEVDDTAELMPLVDLWFELTDHLTPETIPSPTELYEEHEEIMRIIHDARERAPSIRAPFIDNGVAIDFDNLSSLESVNTDDLCRDDLAHERPELRLAIWHPSGNTP</sequence>
<evidence type="ECO:0000313" key="1">
    <source>
        <dbReference type="EMBL" id="KAJ3012460.1"/>
    </source>
</evidence>
<proteinExistence type="predicted"/>
<comment type="caution">
    <text evidence="1">The sequence shown here is derived from an EMBL/GenBank/DDBJ whole genome shotgun (WGS) entry which is preliminary data.</text>
</comment>
<name>A0ACC1Q6J5_9APHY</name>
<organism evidence="1 2">
    <name type="scientific">Trametes sanguinea</name>
    <dbReference type="NCBI Taxonomy" id="158606"/>
    <lineage>
        <taxon>Eukaryota</taxon>
        <taxon>Fungi</taxon>
        <taxon>Dikarya</taxon>
        <taxon>Basidiomycota</taxon>
        <taxon>Agaricomycotina</taxon>
        <taxon>Agaricomycetes</taxon>
        <taxon>Polyporales</taxon>
        <taxon>Polyporaceae</taxon>
        <taxon>Trametes</taxon>
    </lineage>
</organism>
<accession>A0ACC1Q6J5</accession>